<evidence type="ECO:0000256" key="1">
    <source>
        <dbReference type="SAM" id="MobiDB-lite"/>
    </source>
</evidence>
<dbReference type="EMBL" id="CP079216">
    <property type="protein sequence ID" value="QXT63933.1"/>
    <property type="molecule type" value="Genomic_DNA"/>
</dbReference>
<dbReference type="Proteomes" id="UP000824504">
    <property type="component" value="Chromosome"/>
</dbReference>
<feature type="compositionally biased region" description="Basic and acidic residues" evidence="1">
    <location>
        <begin position="242"/>
        <end position="251"/>
    </location>
</feature>
<keyword evidence="3" id="KW-1185">Reference proteome</keyword>
<accession>A0ABX8SP13</accession>
<evidence type="ECO:0000313" key="2">
    <source>
        <dbReference type="EMBL" id="QXT63933.1"/>
    </source>
</evidence>
<evidence type="ECO:0000313" key="3">
    <source>
        <dbReference type="Proteomes" id="UP000824504"/>
    </source>
</evidence>
<reference evidence="2 3" key="1">
    <citation type="submission" date="2021-07" db="EMBL/GenBank/DDBJ databases">
        <title>complete genome sequencing of Tessaracoccus sp.J1M15.</title>
        <authorList>
            <person name="Bae J.-W."/>
            <person name="Kim D.-y."/>
        </authorList>
    </citation>
    <scope>NUCLEOTIDE SEQUENCE [LARGE SCALE GENOMIC DNA]</scope>
    <source>
        <strain evidence="2 3">J1M15</strain>
    </source>
</reference>
<protein>
    <recommendedName>
        <fullName evidence="4">HNH endonuclease</fullName>
    </recommendedName>
</protein>
<feature type="region of interest" description="Disordered" evidence="1">
    <location>
        <begin position="242"/>
        <end position="264"/>
    </location>
</feature>
<organism evidence="2 3">
    <name type="scientific">Tessaracoccus palaemonis</name>
    <dbReference type="NCBI Taxonomy" id="2829499"/>
    <lineage>
        <taxon>Bacteria</taxon>
        <taxon>Bacillati</taxon>
        <taxon>Actinomycetota</taxon>
        <taxon>Actinomycetes</taxon>
        <taxon>Propionibacteriales</taxon>
        <taxon>Propionibacteriaceae</taxon>
        <taxon>Tessaracoccus</taxon>
    </lineage>
</organism>
<sequence length="264" mass="28345">MALALLQRASGQAPLVEVTSALGGETAGELISGVAGMDVSTSSMPFDELREPGCELREPGCELREPGCELREPEADLRLAAPRLGIAVHISGDSLGTLDPAARVEAAGHITTRLLAQFLGEGINGSGTRITVQPVIDAVAMAPEDRHDPTPRMRRAVQLTFPVEPFPFSNRSSAGLDVDHNVAYIDGRRGQTRLGNLAPFGRTLHRAKSADLWQVTQHWEPAKGGSWEILWTSPLGYRYRVTREGTSRDGPPDDLSPPADARGT</sequence>
<evidence type="ECO:0008006" key="4">
    <source>
        <dbReference type="Google" id="ProtNLM"/>
    </source>
</evidence>
<name>A0ABX8SP13_9ACTN</name>
<gene>
    <name evidence="2" type="ORF">KDB89_05620</name>
</gene>
<dbReference type="RefSeq" id="WP_219083859.1">
    <property type="nucleotide sequence ID" value="NZ_CP079216.1"/>
</dbReference>
<proteinExistence type="predicted"/>